<protein>
    <submittedName>
        <fullName evidence="2">Uncharacterized protein</fullName>
    </submittedName>
</protein>
<keyword evidence="3" id="KW-1185">Reference proteome</keyword>
<name>A0A8J2SFV5_9STRA</name>
<feature type="non-terminal residue" evidence="2">
    <location>
        <position position="1"/>
    </location>
</feature>
<dbReference type="AlphaFoldDB" id="A0A8J2SFV5"/>
<evidence type="ECO:0000313" key="3">
    <source>
        <dbReference type="Proteomes" id="UP000789595"/>
    </source>
</evidence>
<feature type="signal peptide" evidence="1">
    <location>
        <begin position="1"/>
        <end position="40"/>
    </location>
</feature>
<reference evidence="2" key="1">
    <citation type="submission" date="2021-11" db="EMBL/GenBank/DDBJ databases">
        <authorList>
            <consortium name="Genoscope - CEA"/>
            <person name="William W."/>
        </authorList>
    </citation>
    <scope>NUCLEOTIDE SEQUENCE</scope>
</reference>
<dbReference type="EMBL" id="CAKKNE010000002">
    <property type="protein sequence ID" value="CAH0369228.1"/>
    <property type="molecule type" value="Genomic_DNA"/>
</dbReference>
<organism evidence="2 3">
    <name type="scientific">Pelagomonas calceolata</name>
    <dbReference type="NCBI Taxonomy" id="35677"/>
    <lineage>
        <taxon>Eukaryota</taxon>
        <taxon>Sar</taxon>
        <taxon>Stramenopiles</taxon>
        <taxon>Ochrophyta</taxon>
        <taxon>Pelagophyceae</taxon>
        <taxon>Pelagomonadales</taxon>
        <taxon>Pelagomonadaceae</taxon>
        <taxon>Pelagomonas</taxon>
    </lineage>
</organism>
<gene>
    <name evidence="2" type="ORF">PECAL_2P23430</name>
</gene>
<evidence type="ECO:0000256" key="1">
    <source>
        <dbReference type="SAM" id="SignalP"/>
    </source>
</evidence>
<keyword evidence="1" id="KW-0732">Signal</keyword>
<sequence length="105" mass="10974">AAVAALARARARAAAARAAAFPRAVSLLVLLRLLVVSCAAEGGVHCVDYGRFRSVDAALLLPGNCFVREPAADGKCGSNSKAREMKNNHSVRKTLAITTRRGQGD</sequence>
<comment type="caution">
    <text evidence="2">The sequence shown here is derived from an EMBL/GenBank/DDBJ whole genome shotgun (WGS) entry which is preliminary data.</text>
</comment>
<accession>A0A8J2SFV5</accession>
<dbReference type="Proteomes" id="UP000789595">
    <property type="component" value="Unassembled WGS sequence"/>
</dbReference>
<feature type="chain" id="PRO_5035179630" evidence="1">
    <location>
        <begin position="41"/>
        <end position="105"/>
    </location>
</feature>
<proteinExistence type="predicted"/>
<evidence type="ECO:0000313" key="2">
    <source>
        <dbReference type="EMBL" id="CAH0369228.1"/>
    </source>
</evidence>